<organism evidence="3">
    <name type="scientific">Zeugodacus cucurbitae</name>
    <name type="common">Melon fruit fly</name>
    <name type="synonym">Bactrocera cucurbitae</name>
    <dbReference type="NCBI Taxonomy" id="28588"/>
    <lineage>
        <taxon>Eukaryota</taxon>
        <taxon>Metazoa</taxon>
        <taxon>Ecdysozoa</taxon>
        <taxon>Arthropoda</taxon>
        <taxon>Hexapoda</taxon>
        <taxon>Insecta</taxon>
        <taxon>Pterygota</taxon>
        <taxon>Neoptera</taxon>
        <taxon>Endopterygota</taxon>
        <taxon>Diptera</taxon>
        <taxon>Brachycera</taxon>
        <taxon>Muscomorpha</taxon>
        <taxon>Tephritoidea</taxon>
        <taxon>Tephritidae</taxon>
        <taxon>Zeugodacus</taxon>
        <taxon>Zeugodacus</taxon>
    </lineage>
</organism>
<gene>
    <name evidence="3" type="primary">psh_15</name>
    <name evidence="3" type="ORF">g.28843</name>
</gene>
<protein>
    <submittedName>
        <fullName evidence="3">Serine protease persephone</fullName>
    </submittedName>
</protein>
<keyword evidence="3" id="KW-0645">Protease</keyword>
<reference evidence="3" key="1">
    <citation type="submission" date="2014-11" db="EMBL/GenBank/DDBJ databases">
        <authorList>
            <person name="Geib S."/>
        </authorList>
    </citation>
    <scope>NUCLEOTIDE SEQUENCE</scope>
</reference>
<keyword evidence="3" id="KW-0378">Hydrolase</keyword>
<dbReference type="PANTHER" id="PTHR24258">
    <property type="entry name" value="SERINE PROTEASE-RELATED"/>
    <property type="match status" value="1"/>
</dbReference>
<feature type="signal peptide" evidence="1">
    <location>
        <begin position="1"/>
        <end position="30"/>
    </location>
</feature>
<dbReference type="Gene3D" id="2.40.10.10">
    <property type="entry name" value="Trypsin-like serine proteases"/>
    <property type="match status" value="1"/>
</dbReference>
<feature type="chain" id="PRO_5001994925" evidence="1">
    <location>
        <begin position="31"/>
        <end position="252"/>
    </location>
</feature>
<dbReference type="InterPro" id="IPR009003">
    <property type="entry name" value="Peptidase_S1_PA"/>
</dbReference>
<dbReference type="GO" id="GO:0004252">
    <property type="term" value="F:serine-type endopeptidase activity"/>
    <property type="evidence" value="ECO:0007669"/>
    <property type="project" value="InterPro"/>
</dbReference>
<dbReference type="AlphaFoldDB" id="A0A0A1XMD2"/>
<dbReference type="SUPFAM" id="SSF50494">
    <property type="entry name" value="Trypsin-like serine proteases"/>
    <property type="match status" value="1"/>
</dbReference>
<dbReference type="GO" id="GO:0006508">
    <property type="term" value="P:proteolysis"/>
    <property type="evidence" value="ECO:0007669"/>
    <property type="project" value="UniProtKB-KW"/>
</dbReference>
<dbReference type="PROSITE" id="PS50240">
    <property type="entry name" value="TRYPSIN_DOM"/>
    <property type="match status" value="1"/>
</dbReference>
<dbReference type="PANTHER" id="PTHR24258:SF136">
    <property type="entry name" value="GH06673P-RELATED"/>
    <property type="match status" value="1"/>
</dbReference>
<dbReference type="MEROPS" id="S01.A48"/>
<dbReference type="EMBL" id="GBXI01002569">
    <property type="protein sequence ID" value="JAD11723.1"/>
    <property type="molecule type" value="Transcribed_RNA"/>
</dbReference>
<dbReference type="InterPro" id="IPR043504">
    <property type="entry name" value="Peptidase_S1_PA_chymotrypsin"/>
</dbReference>
<dbReference type="InterPro" id="IPR018114">
    <property type="entry name" value="TRYPSIN_HIS"/>
</dbReference>
<evidence type="ECO:0000313" key="3">
    <source>
        <dbReference type="EMBL" id="JAD11723.1"/>
    </source>
</evidence>
<accession>A0A0A1XMD2</accession>
<dbReference type="InterPro" id="IPR001254">
    <property type="entry name" value="Trypsin_dom"/>
</dbReference>
<evidence type="ECO:0000256" key="1">
    <source>
        <dbReference type="SAM" id="SignalP"/>
    </source>
</evidence>
<dbReference type="Pfam" id="PF00089">
    <property type="entry name" value="Trypsin"/>
    <property type="match status" value="1"/>
</dbReference>
<sequence>MMFTTHKLYLVLKLCFSAHFALETLLATSAAEIEGNACEIKQGVFGQCALPRDCPDIAKRMQNLGLTKADVKRCGFTIYEEIICCPIVNDRTLLGIFNTTDDFLRGDNNSNGANATRGDFGGTQERKAKKACRLLDDYAEPYTEPHILGGAPVKPGEYPHMAAIGYAPINPQNSTYEFRCGGTLIDKRFVLTAAHCVNRPDSKPIIVRLGATDFNNPEQMKNAIDVPIEALYPHMNYRNLENISSLPTHRSS</sequence>
<name>A0A0A1XMD2_ZEUCU</name>
<proteinExistence type="predicted"/>
<reference evidence="3" key="2">
    <citation type="journal article" date="2015" name="Gigascience">
        <title>Reconstructing a comprehensive transcriptome assembly of a white-pupal translocated strain of the pest fruit fly Bactrocera cucurbitae.</title>
        <authorList>
            <person name="Sim S.B."/>
            <person name="Calla B."/>
            <person name="Hall B."/>
            <person name="DeRego T."/>
            <person name="Geib S.M."/>
        </authorList>
    </citation>
    <scope>NUCLEOTIDE SEQUENCE</scope>
</reference>
<keyword evidence="1" id="KW-0732">Signal</keyword>
<dbReference type="PROSITE" id="PS00134">
    <property type="entry name" value="TRYPSIN_HIS"/>
    <property type="match status" value="1"/>
</dbReference>
<evidence type="ECO:0000259" key="2">
    <source>
        <dbReference type="PROSITE" id="PS50240"/>
    </source>
</evidence>
<feature type="domain" description="Peptidase S1" evidence="2">
    <location>
        <begin position="147"/>
        <end position="252"/>
    </location>
</feature>